<dbReference type="AlphaFoldDB" id="A0A0E4AA11"/>
<dbReference type="OMA" id="EMAPEEY"/>
<organism evidence="1 2">
    <name type="scientific">Rhodococcus erythropolis</name>
    <name type="common">Arthrobacter picolinophilus</name>
    <dbReference type="NCBI Taxonomy" id="1833"/>
    <lineage>
        <taxon>Bacteria</taxon>
        <taxon>Bacillati</taxon>
        <taxon>Actinomycetota</taxon>
        <taxon>Actinomycetes</taxon>
        <taxon>Mycobacteriales</taxon>
        <taxon>Nocardiaceae</taxon>
        <taxon>Rhodococcus</taxon>
        <taxon>Rhodococcus erythropolis group</taxon>
    </lineage>
</organism>
<dbReference type="KEGG" id="reb:XU06_20730"/>
<name>A0A0E4AA11_RHOER</name>
<evidence type="ECO:0000313" key="2">
    <source>
        <dbReference type="Proteomes" id="UP000325576"/>
    </source>
</evidence>
<comment type="caution">
    <text evidence="1">The sequence shown here is derived from an EMBL/GenBank/DDBJ whole genome shotgun (WGS) entry which is preliminary data.</text>
</comment>
<evidence type="ECO:0000313" key="1">
    <source>
        <dbReference type="EMBL" id="KAB2584030.1"/>
    </source>
</evidence>
<proteinExistence type="predicted"/>
<accession>A0A0E4AA11</accession>
<dbReference type="RefSeq" id="WP_020908623.1">
    <property type="nucleotide sequence ID" value="NZ_CP011295.1"/>
</dbReference>
<dbReference type="Proteomes" id="UP000325576">
    <property type="component" value="Unassembled WGS sequence"/>
</dbReference>
<dbReference type="EMBL" id="MRBO01000480">
    <property type="protein sequence ID" value="KAB2584030.1"/>
    <property type="molecule type" value="Genomic_DNA"/>
</dbReference>
<sequence>MIFWAVALLVWVAAGARLGRVVARTATPLRMSMVFAGFSVALSSTVMVPAVWDIVDRIAPEQHAAAMIVIVLWTALSAASAVGAVSAWPVMSRPAMRGLATVLYSVGLLVAIAVFFGYPAPALIFIIVALSLVISTGLRHVAWAPLGRGIALIVTGSSVLLVVVVVMLVESIGGTSALESDIWTGAGVWFIAASSVLIALGITWVLLETWLRARRDLYRLRRMHALLVKRFPEVVDADSAGSTSVLRASDMIAQIMDAMYIQSGAGMFDVGGQEPPRAVTAHAGILAGWIADPLASDVLDTRWIAPPEKMSARRWVLLLAKELDETTKVGRRS</sequence>
<reference evidence="1 2" key="1">
    <citation type="journal article" date="2017" name="Poromechanics V (2013)">
        <title>Genomic Characterization of the Arsenic-Tolerant Actinobacterium, &lt;i&gt;Rhodococcus erythropolis&lt;/i&gt; S43.</title>
        <authorList>
            <person name="Retamal-Morales G."/>
            <person name="Mehnert M."/>
            <person name="Schwabe R."/>
            <person name="Tischler D."/>
            <person name="Schloemann M."/>
            <person name="Levican G.J."/>
        </authorList>
    </citation>
    <scope>NUCLEOTIDE SEQUENCE [LARGE SCALE GENOMIC DNA]</scope>
    <source>
        <strain evidence="1 2">S43</strain>
    </source>
</reference>
<protein>
    <submittedName>
        <fullName evidence="1">Uncharacterized protein</fullName>
    </submittedName>
</protein>
<gene>
    <name evidence="1" type="ORF">BS297_17580</name>
</gene>